<dbReference type="SMART" id="SM00355">
    <property type="entry name" value="ZnF_C2H2"/>
    <property type="match status" value="6"/>
</dbReference>
<evidence type="ECO:0000313" key="13">
    <source>
        <dbReference type="Proteomes" id="UP000694549"/>
    </source>
</evidence>
<dbReference type="PROSITE" id="PS50157">
    <property type="entry name" value="ZINC_FINGER_C2H2_2"/>
    <property type="match status" value="6"/>
</dbReference>
<feature type="domain" description="C2H2-type" evidence="11">
    <location>
        <begin position="216"/>
        <end position="243"/>
    </location>
</feature>
<evidence type="ECO:0000256" key="10">
    <source>
        <dbReference type="PROSITE-ProRule" id="PRU00042"/>
    </source>
</evidence>
<dbReference type="GO" id="GO:0003700">
    <property type="term" value="F:DNA-binding transcription factor activity"/>
    <property type="evidence" value="ECO:0007669"/>
    <property type="project" value="TreeGrafter"/>
</dbReference>
<evidence type="ECO:0000256" key="9">
    <source>
        <dbReference type="ARBA" id="ARBA00023242"/>
    </source>
</evidence>
<evidence type="ECO:0000256" key="4">
    <source>
        <dbReference type="ARBA" id="ARBA00022723"/>
    </source>
</evidence>
<evidence type="ECO:0000256" key="2">
    <source>
        <dbReference type="ARBA" id="ARBA00004123"/>
    </source>
</evidence>
<evidence type="ECO:0000313" key="12">
    <source>
        <dbReference type="Ensembl" id="ENSAZOP00000006524.1"/>
    </source>
</evidence>
<dbReference type="Ensembl" id="ENSAZOT00000006958.1">
    <property type="protein sequence ID" value="ENSAZOP00000006524.1"/>
    <property type="gene ID" value="ENSAZOG00000004156.1"/>
</dbReference>
<protein>
    <recommendedName>
        <fullName evidence="11">C2H2-type domain-containing protein</fullName>
    </recommendedName>
</protein>
<dbReference type="InterPro" id="IPR036236">
    <property type="entry name" value="Znf_C2H2_sf"/>
</dbReference>
<dbReference type="FunFam" id="3.30.160.60:FF:001498">
    <property type="entry name" value="Zinc finger protein 404"/>
    <property type="match status" value="1"/>
</dbReference>
<dbReference type="InterPro" id="IPR050589">
    <property type="entry name" value="Ikaros_C2H2-ZF"/>
</dbReference>
<dbReference type="FunFam" id="3.30.160.60:FF:000512">
    <property type="entry name" value="zinc finger protein 197 isoform X1"/>
    <property type="match status" value="1"/>
</dbReference>
<dbReference type="FunFam" id="3.30.160.60:FF:002343">
    <property type="entry name" value="Zinc finger protein 33A"/>
    <property type="match status" value="1"/>
</dbReference>
<name>A0A8B9UFC4_9AVES</name>
<feature type="domain" description="C2H2-type" evidence="11">
    <location>
        <begin position="244"/>
        <end position="271"/>
    </location>
</feature>
<dbReference type="GO" id="GO:0008270">
    <property type="term" value="F:zinc ion binding"/>
    <property type="evidence" value="ECO:0007669"/>
    <property type="project" value="UniProtKB-KW"/>
</dbReference>
<reference evidence="12" key="2">
    <citation type="submission" date="2025-09" db="UniProtKB">
        <authorList>
            <consortium name="Ensembl"/>
        </authorList>
    </citation>
    <scope>IDENTIFICATION</scope>
</reference>
<dbReference type="PROSITE" id="PS00028">
    <property type="entry name" value="ZINC_FINGER_C2H2_1"/>
    <property type="match status" value="5"/>
</dbReference>
<keyword evidence="7" id="KW-0862">Zinc</keyword>
<dbReference type="GO" id="GO:0006357">
    <property type="term" value="P:regulation of transcription by RNA polymerase II"/>
    <property type="evidence" value="ECO:0007669"/>
    <property type="project" value="TreeGrafter"/>
</dbReference>
<feature type="domain" description="C2H2-type" evidence="11">
    <location>
        <begin position="161"/>
        <end position="188"/>
    </location>
</feature>
<accession>A0A8B9UFC4</accession>
<dbReference type="SUPFAM" id="SSF57667">
    <property type="entry name" value="beta-beta-alpha zinc fingers"/>
    <property type="match status" value="3"/>
</dbReference>
<dbReference type="FunFam" id="3.30.160.60:FF:000295">
    <property type="entry name" value="zinc finger protein 19"/>
    <property type="match status" value="1"/>
</dbReference>
<evidence type="ECO:0000256" key="8">
    <source>
        <dbReference type="ARBA" id="ARBA00023125"/>
    </source>
</evidence>
<evidence type="ECO:0000259" key="11">
    <source>
        <dbReference type="PROSITE" id="PS50157"/>
    </source>
</evidence>
<dbReference type="PANTHER" id="PTHR24404:SF114">
    <property type="entry name" value="KLUMPFUSS, ISOFORM B-RELATED"/>
    <property type="match status" value="1"/>
</dbReference>
<dbReference type="InterPro" id="IPR013087">
    <property type="entry name" value="Znf_C2H2_type"/>
</dbReference>
<comment type="similarity">
    <text evidence="3">Belongs to the krueppel C2H2-type zinc-finger protein family.</text>
</comment>
<sequence length="274" mass="29997">MSISPSLPAEGCVLTAPGLPIECRGLLGAVPSPSAIPTAQLGLQLWNLLRCSSNQISAVEGVTALCECPRNLYKHLVLEQLSTRGPVFACVPGGRPPLGRSQKKPFTCSDCGESFRQRSHLIQHQRITHTGEKPYKCAECGKSFSGNSQLHQRVHTGEKPYECAECGKSFTVSSALIQHRRFHLGKRPYGCSECGKSFTVSSHLIQHRRFHTGEPYACADCGDSFRQSAHLTQHRRTHTGERPYACADCGKGFTVSSALLRHQHIHRAGEPQEG</sequence>
<dbReference type="FunFam" id="3.30.160.60:FF:001437">
    <property type="entry name" value="Zinc finger protein 594"/>
    <property type="match status" value="1"/>
</dbReference>
<dbReference type="FunFam" id="3.30.160.60:FF:000250">
    <property type="entry name" value="zinc finger protein 197 isoform X1"/>
    <property type="match status" value="1"/>
</dbReference>
<keyword evidence="5" id="KW-0677">Repeat</keyword>
<keyword evidence="13" id="KW-1185">Reference proteome</keyword>
<reference evidence="12" key="1">
    <citation type="submission" date="2025-08" db="UniProtKB">
        <authorList>
            <consortium name="Ensembl"/>
        </authorList>
    </citation>
    <scope>IDENTIFICATION</scope>
</reference>
<dbReference type="GO" id="GO:0000978">
    <property type="term" value="F:RNA polymerase II cis-regulatory region sequence-specific DNA binding"/>
    <property type="evidence" value="ECO:0007669"/>
    <property type="project" value="TreeGrafter"/>
</dbReference>
<dbReference type="Proteomes" id="UP000694549">
    <property type="component" value="Unplaced"/>
</dbReference>
<comment type="function">
    <text evidence="1">May be involved in transcriptional regulation.</text>
</comment>
<keyword evidence="8" id="KW-0238">DNA-binding</keyword>
<feature type="domain" description="C2H2-type" evidence="11">
    <location>
        <begin position="106"/>
        <end position="134"/>
    </location>
</feature>
<keyword evidence="9" id="KW-0539">Nucleus</keyword>
<feature type="domain" description="C2H2-type" evidence="11">
    <location>
        <begin position="189"/>
        <end position="216"/>
    </location>
</feature>
<organism evidence="12 13">
    <name type="scientific">Anas zonorhyncha</name>
    <name type="common">Eastern spot-billed duck</name>
    <dbReference type="NCBI Taxonomy" id="75864"/>
    <lineage>
        <taxon>Eukaryota</taxon>
        <taxon>Metazoa</taxon>
        <taxon>Chordata</taxon>
        <taxon>Craniata</taxon>
        <taxon>Vertebrata</taxon>
        <taxon>Euteleostomi</taxon>
        <taxon>Archelosauria</taxon>
        <taxon>Archosauria</taxon>
        <taxon>Dinosauria</taxon>
        <taxon>Saurischia</taxon>
        <taxon>Theropoda</taxon>
        <taxon>Coelurosauria</taxon>
        <taxon>Aves</taxon>
        <taxon>Neognathae</taxon>
        <taxon>Galloanserae</taxon>
        <taxon>Anseriformes</taxon>
        <taxon>Anatidae</taxon>
        <taxon>Anatinae</taxon>
        <taxon>Anas</taxon>
    </lineage>
</organism>
<evidence type="ECO:0000256" key="7">
    <source>
        <dbReference type="ARBA" id="ARBA00022833"/>
    </source>
</evidence>
<dbReference type="Pfam" id="PF00096">
    <property type="entry name" value="zf-C2H2"/>
    <property type="match status" value="6"/>
</dbReference>
<dbReference type="PANTHER" id="PTHR24404">
    <property type="entry name" value="ZINC FINGER PROTEIN"/>
    <property type="match status" value="1"/>
</dbReference>
<evidence type="ECO:0000256" key="1">
    <source>
        <dbReference type="ARBA" id="ARBA00003767"/>
    </source>
</evidence>
<evidence type="ECO:0000256" key="5">
    <source>
        <dbReference type="ARBA" id="ARBA00022737"/>
    </source>
</evidence>
<dbReference type="AlphaFoldDB" id="A0A8B9UFC4"/>
<dbReference type="Gene3D" id="3.30.160.60">
    <property type="entry name" value="Classic Zinc Finger"/>
    <property type="match status" value="6"/>
</dbReference>
<feature type="domain" description="C2H2-type" evidence="11">
    <location>
        <begin position="135"/>
        <end position="160"/>
    </location>
</feature>
<keyword evidence="4" id="KW-0479">Metal-binding</keyword>
<keyword evidence="6 10" id="KW-0863">Zinc-finger</keyword>
<evidence type="ECO:0000256" key="6">
    <source>
        <dbReference type="ARBA" id="ARBA00022771"/>
    </source>
</evidence>
<evidence type="ECO:0000256" key="3">
    <source>
        <dbReference type="ARBA" id="ARBA00006991"/>
    </source>
</evidence>
<comment type="subcellular location">
    <subcellularLocation>
        <location evidence="2">Nucleus</location>
    </subcellularLocation>
</comment>
<dbReference type="GO" id="GO:0005634">
    <property type="term" value="C:nucleus"/>
    <property type="evidence" value="ECO:0007669"/>
    <property type="project" value="UniProtKB-SubCell"/>
</dbReference>
<proteinExistence type="inferred from homology"/>